<dbReference type="AlphaFoldDB" id="A0A553N6A3"/>
<dbReference type="Gene3D" id="2.60.40.10">
    <property type="entry name" value="Immunoglobulins"/>
    <property type="match status" value="1"/>
</dbReference>
<comment type="caution">
    <text evidence="1">The sequence shown here is derived from an EMBL/GenBank/DDBJ whole genome shotgun (WGS) entry which is preliminary data.</text>
</comment>
<keyword evidence="2" id="KW-1185">Reference proteome</keyword>
<organism evidence="1 2">
    <name type="scientific">Tigriopus californicus</name>
    <name type="common">Marine copepod</name>
    <dbReference type="NCBI Taxonomy" id="6832"/>
    <lineage>
        <taxon>Eukaryota</taxon>
        <taxon>Metazoa</taxon>
        <taxon>Ecdysozoa</taxon>
        <taxon>Arthropoda</taxon>
        <taxon>Crustacea</taxon>
        <taxon>Multicrustacea</taxon>
        <taxon>Hexanauplia</taxon>
        <taxon>Copepoda</taxon>
        <taxon>Harpacticoida</taxon>
        <taxon>Harpacticidae</taxon>
        <taxon>Tigriopus</taxon>
    </lineage>
</organism>
<dbReference type="SUPFAM" id="SSF49265">
    <property type="entry name" value="Fibronectin type III"/>
    <property type="match status" value="1"/>
</dbReference>
<dbReference type="InterPro" id="IPR036116">
    <property type="entry name" value="FN3_sf"/>
</dbReference>
<sequence>MTLQEHFGFKFRDETGKLLRSPVLSMEQAACGYDDSCRYRLSIYPYDIFKPCSKYNISIQIKGPDLYCTEPNEIYQIHVTKTEAPPPVLDLSFVNQINSFWKGQIKWMPPEISSCVHSYRVAYLEPSSGTSLPRGGTWHQGQTIDLYYDIEGLTRCTSYPVKVGAVATDGAQGEMHTKTFRTWGCFGSPPLALKSTAASLAPKSTNWYLVLLGVNTISHLGALGGNMCKDK</sequence>
<dbReference type="EMBL" id="VCGU01000459">
    <property type="protein sequence ID" value="TRY60947.1"/>
    <property type="molecule type" value="Genomic_DNA"/>
</dbReference>
<proteinExistence type="predicted"/>
<reference evidence="1 2" key="1">
    <citation type="journal article" date="2018" name="Nat. Ecol. Evol.">
        <title>Genomic signatures of mitonuclear coevolution across populations of Tigriopus californicus.</title>
        <authorList>
            <person name="Barreto F.S."/>
            <person name="Watson E.T."/>
            <person name="Lima T.G."/>
            <person name="Willett C.S."/>
            <person name="Edmands S."/>
            <person name="Li W."/>
            <person name="Burton R.S."/>
        </authorList>
    </citation>
    <scope>NUCLEOTIDE SEQUENCE [LARGE SCALE GENOMIC DNA]</scope>
    <source>
        <strain evidence="1 2">San Diego</strain>
    </source>
</reference>
<dbReference type="InterPro" id="IPR013783">
    <property type="entry name" value="Ig-like_fold"/>
</dbReference>
<name>A0A553N6A3_TIGCA</name>
<protein>
    <recommendedName>
        <fullName evidence="3">Fibronectin type-III domain-containing protein</fullName>
    </recommendedName>
</protein>
<dbReference type="Proteomes" id="UP000318571">
    <property type="component" value="Chromosome 8"/>
</dbReference>
<evidence type="ECO:0000313" key="1">
    <source>
        <dbReference type="EMBL" id="TRY60947.1"/>
    </source>
</evidence>
<gene>
    <name evidence="1" type="ORF">TCAL_01449</name>
</gene>
<evidence type="ECO:0008006" key="3">
    <source>
        <dbReference type="Google" id="ProtNLM"/>
    </source>
</evidence>
<evidence type="ECO:0000313" key="2">
    <source>
        <dbReference type="Proteomes" id="UP000318571"/>
    </source>
</evidence>
<accession>A0A553N6A3</accession>